<dbReference type="InterPro" id="IPR022742">
    <property type="entry name" value="Hydrolase_4"/>
</dbReference>
<reference evidence="2" key="1">
    <citation type="submission" date="2022-01" db="EMBL/GenBank/DDBJ databases">
        <title>Genome-Based Taxonomic Classification of the Phylum Actinobacteria.</title>
        <authorList>
            <person name="Gao Y."/>
        </authorList>
    </citation>
    <scope>NUCLEOTIDE SEQUENCE</scope>
    <source>
        <strain evidence="2">KLBMP 8922</strain>
    </source>
</reference>
<name>A0AA41PW42_9ACTN</name>
<dbReference type="PANTHER" id="PTHR43194:SF2">
    <property type="entry name" value="PEROXISOMAL MEMBRANE PROTEIN LPX1"/>
    <property type="match status" value="1"/>
</dbReference>
<dbReference type="PRINTS" id="PR00111">
    <property type="entry name" value="ABHYDROLASE"/>
</dbReference>
<dbReference type="Proteomes" id="UP001165378">
    <property type="component" value="Unassembled WGS sequence"/>
</dbReference>
<keyword evidence="3" id="KW-1185">Reference proteome</keyword>
<sequence>MPPTPRQVRFHAAEYGSRNDAGGPLEVVGDRWDPEGGSAGTVLLLHGGGQARGSWTRSAATLAGQGWTALALDQRGHGESDWSADGDYSIDAFVADVRAVSRAVAAEQGRPPVLVGASFGGWISLIAEGEGEGDAYARGLVLVDITHRTEREGTDRIAAFMLAHRAGFADLGEVADALHEYQPDRPRQTDHAKLARNVRQHADGRWYWHWDPQFMGSLGGTTGRGPVVTPERLADAARKIAVPTLVVRGRQSDVVSLEAVHEMLDLIPGSTFADVADAGHMVVGDDNDVFAGALLGLLDSVAANG</sequence>
<dbReference type="PANTHER" id="PTHR43194">
    <property type="entry name" value="HYDROLASE ALPHA/BETA FOLD FAMILY"/>
    <property type="match status" value="1"/>
</dbReference>
<keyword evidence="2" id="KW-0378">Hydrolase</keyword>
<feature type="domain" description="Serine aminopeptidase S33" evidence="1">
    <location>
        <begin position="39"/>
        <end position="285"/>
    </location>
</feature>
<organism evidence="2 3">
    <name type="scientific">Yinghuangia soli</name>
    <dbReference type="NCBI Taxonomy" id="2908204"/>
    <lineage>
        <taxon>Bacteria</taxon>
        <taxon>Bacillati</taxon>
        <taxon>Actinomycetota</taxon>
        <taxon>Actinomycetes</taxon>
        <taxon>Kitasatosporales</taxon>
        <taxon>Streptomycetaceae</taxon>
        <taxon>Yinghuangia</taxon>
    </lineage>
</organism>
<dbReference type="AlphaFoldDB" id="A0AA41PW42"/>
<dbReference type="InterPro" id="IPR029058">
    <property type="entry name" value="AB_hydrolase_fold"/>
</dbReference>
<dbReference type="RefSeq" id="WP_235050050.1">
    <property type="nucleotide sequence ID" value="NZ_JAKFHA010000001.1"/>
</dbReference>
<gene>
    <name evidence="2" type="ORF">LZ495_01925</name>
</gene>
<dbReference type="GO" id="GO:0016787">
    <property type="term" value="F:hydrolase activity"/>
    <property type="evidence" value="ECO:0007669"/>
    <property type="project" value="UniProtKB-KW"/>
</dbReference>
<dbReference type="InterPro" id="IPR000073">
    <property type="entry name" value="AB_hydrolase_1"/>
</dbReference>
<evidence type="ECO:0000259" key="1">
    <source>
        <dbReference type="Pfam" id="PF12146"/>
    </source>
</evidence>
<dbReference type="InterPro" id="IPR050228">
    <property type="entry name" value="Carboxylesterase_BioH"/>
</dbReference>
<dbReference type="SUPFAM" id="SSF53474">
    <property type="entry name" value="alpha/beta-Hydrolases"/>
    <property type="match status" value="1"/>
</dbReference>
<dbReference type="EMBL" id="JAKFHA010000001">
    <property type="protein sequence ID" value="MCF2525984.1"/>
    <property type="molecule type" value="Genomic_DNA"/>
</dbReference>
<comment type="caution">
    <text evidence="2">The sequence shown here is derived from an EMBL/GenBank/DDBJ whole genome shotgun (WGS) entry which is preliminary data.</text>
</comment>
<proteinExistence type="predicted"/>
<accession>A0AA41PW42</accession>
<dbReference type="Gene3D" id="3.40.50.1820">
    <property type="entry name" value="alpha/beta hydrolase"/>
    <property type="match status" value="1"/>
</dbReference>
<evidence type="ECO:0000313" key="3">
    <source>
        <dbReference type="Proteomes" id="UP001165378"/>
    </source>
</evidence>
<evidence type="ECO:0000313" key="2">
    <source>
        <dbReference type="EMBL" id="MCF2525984.1"/>
    </source>
</evidence>
<dbReference type="Pfam" id="PF12146">
    <property type="entry name" value="Hydrolase_4"/>
    <property type="match status" value="1"/>
</dbReference>
<protein>
    <submittedName>
        <fullName evidence="2">Alpha/beta hydrolase</fullName>
    </submittedName>
</protein>